<keyword evidence="2" id="KW-0418">Kinase</keyword>
<dbReference type="GO" id="GO:0003743">
    <property type="term" value="F:translation initiation factor activity"/>
    <property type="evidence" value="ECO:0007669"/>
    <property type="project" value="UniProtKB-KW"/>
</dbReference>
<evidence type="ECO:0000313" key="2">
    <source>
        <dbReference type="EMBL" id="OQR78323.1"/>
    </source>
</evidence>
<feature type="non-terminal residue" evidence="2">
    <location>
        <position position="291"/>
    </location>
</feature>
<keyword evidence="2" id="KW-0396">Initiation factor</keyword>
<protein>
    <submittedName>
        <fullName evidence="2">Eukaryotic translation initiation factor 2-alpha kinase-like</fullName>
    </submittedName>
</protein>
<reference evidence="2 3" key="1">
    <citation type="journal article" date="2017" name="Gigascience">
        <title>Draft genome of the honey bee ectoparasitic mite, Tropilaelaps mercedesae, is shaped by the parasitic life history.</title>
        <authorList>
            <person name="Dong X."/>
            <person name="Armstrong S.D."/>
            <person name="Xia D."/>
            <person name="Makepeace B.L."/>
            <person name="Darby A.C."/>
            <person name="Kadowaki T."/>
        </authorList>
    </citation>
    <scope>NUCLEOTIDE SEQUENCE [LARGE SCALE GENOMIC DNA]</scope>
    <source>
        <strain evidence="2">Wuxi-XJTLU</strain>
    </source>
</reference>
<dbReference type="OrthoDB" id="341578at2759"/>
<keyword evidence="3" id="KW-1185">Reference proteome</keyword>
<gene>
    <name evidence="2" type="ORF">BIW11_06485</name>
</gene>
<proteinExistence type="predicted"/>
<dbReference type="AlphaFoldDB" id="A0A1V9XY26"/>
<dbReference type="Proteomes" id="UP000192247">
    <property type="component" value="Unassembled WGS sequence"/>
</dbReference>
<dbReference type="GO" id="GO:0016301">
    <property type="term" value="F:kinase activity"/>
    <property type="evidence" value="ECO:0007669"/>
    <property type="project" value="UniProtKB-KW"/>
</dbReference>
<keyword evidence="2" id="KW-0808">Transferase</keyword>
<feature type="compositionally biased region" description="Basic and acidic residues" evidence="1">
    <location>
        <begin position="11"/>
        <end position="22"/>
    </location>
</feature>
<evidence type="ECO:0000256" key="1">
    <source>
        <dbReference type="SAM" id="MobiDB-lite"/>
    </source>
</evidence>
<feature type="compositionally biased region" description="Polar residues" evidence="1">
    <location>
        <begin position="1"/>
        <end position="10"/>
    </location>
</feature>
<feature type="compositionally biased region" description="Basic and acidic residues" evidence="1">
    <location>
        <begin position="32"/>
        <end position="46"/>
    </location>
</feature>
<feature type="region of interest" description="Disordered" evidence="1">
    <location>
        <begin position="1"/>
        <end position="48"/>
    </location>
</feature>
<name>A0A1V9XY26_9ACAR</name>
<organism evidence="2 3">
    <name type="scientific">Tropilaelaps mercedesae</name>
    <dbReference type="NCBI Taxonomy" id="418985"/>
    <lineage>
        <taxon>Eukaryota</taxon>
        <taxon>Metazoa</taxon>
        <taxon>Ecdysozoa</taxon>
        <taxon>Arthropoda</taxon>
        <taxon>Chelicerata</taxon>
        <taxon>Arachnida</taxon>
        <taxon>Acari</taxon>
        <taxon>Parasitiformes</taxon>
        <taxon>Mesostigmata</taxon>
        <taxon>Gamasina</taxon>
        <taxon>Dermanyssoidea</taxon>
        <taxon>Laelapidae</taxon>
        <taxon>Tropilaelaps</taxon>
    </lineage>
</organism>
<dbReference type="InParanoid" id="A0A1V9XY26"/>
<dbReference type="STRING" id="418985.A0A1V9XY26"/>
<sequence>MNGGCTTFTRNEGDKNGPHKETPGPAEGDGAEADKAKNTGDKDETTSRAVLVIRRHTQTVRAIEPRSGREEWFYSVGVNELQFVEDEQTGCSQRPTPSHRRSQVAFGDDETVDGSHYETDLRVVVNKGVVSGTDHSGQSVNWSLELGSPIVGAWHLSADGILEEVDLFEPTHLVGMDPQGSQPIFYVGVFQQHLYLQQNPRIVRNNRMLANYWFNQQRGFGSIAGENRAMIEYSPTAKGLGSEDHTIGPQVLTMAFDEDNQGNDQQTALVPLSPREILEHVDSDNCFYFMQ</sequence>
<keyword evidence="2" id="KW-0648">Protein biosynthesis</keyword>
<evidence type="ECO:0000313" key="3">
    <source>
        <dbReference type="Proteomes" id="UP000192247"/>
    </source>
</evidence>
<dbReference type="EMBL" id="MNPL01002377">
    <property type="protein sequence ID" value="OQR78323.1"/>
    <property type="molecule type" value="Genomic_DNA"/>
</dbReference>
<accession>A0A1V9XY26</accession>
<comment type="caution">
    <text evidence="2">The sequence shown here is derived from an EMBL/GenBank/DDBJ whole genome shotgun (WGS) entry which is preliminary data.</text>
</comment>